<evidence type="ECO:0000313" key="1">
    <source>
        <dbReference type="EMBL" id="JAH52856.1"/>
    </source>
</evidence>
<proteinExistence type="predicted"/>
<accession>A0A0E9TH03</accession>
<dbReference type="EMBL" id="GBXM01055721">
    <property type="protein sequence ID" value="JAH52856.1"/>
    <property type="molecule type" value="Transcribed_RNA"/>
</dbReference>
<organism evidence="1">
    <name type="scientific">Anguilla anguilla</name>
    <name type="common">European freshwater eel</name>
    <name type="synonym">Muraena anguilla</name>
    <dbReference type="NCBI Taxonomy" id="7936"/>
    <lineage>
        <taxon>Eukaryota</taxon>
        <taxon>Metazoa</taxon>
        <taxon>Chordata</taxon>
        <taxon>Craniata</taxon>
        <taxon>Vertebrata</taxon>
        <taxon>Euteleostomi</taxon>
        <taxon>Actinopterygii</taxon>
        <taxon>Neopterygii</taxon>
        <taxon>Teleostei</taxon>
        <taxon>Anguilliformes</taxon>
        <taxon>Anguillidae</taxon>
        <taxon>Anguilla</taxon>
    </lineage>
</organism>
<reference evidence="1" key="1">
    <citation type="submission" date="2014-11" db="EMBL/GenBank/DDBJ databases">
        <authorList>
            <person name="Amaro Gonzalez C."/>
        </authorList>
    </citation>
    <scope>NUCLEOTIDE SEQUENCE</scope>
</reference>
<dbReference type="AlphaFoldDB" id="A0A0E9TH03"/>
<sequence>MCVSLGEGFRHWLRSPSEKQH</sequence>
<name>A0A0E9TH03_ANGAN</name>
<reference evidence="1" key="2">
    <citation type="journal article" date="2015" name="Fish Shellfish Immunol.">
        <title>Early steps in the European eel (Anguilla anguilla)-Vibrio vulnificus interaction in the gills: Role of the RtxA13 toxin.</title>
        <authorList>
            <person name="Callol A."/>
            <person name="Pajuelo D."/>
            <person name="Ebbesson L."/>
            <person name="Teles M."/>
            <person name="MacKenzie S."/>
            <person name="Amaro C."/>
        </authorList>
    </citation>
    <scope>NUCLEOTIDE SEQUENCE</scope>
</reference>
<protein>
    <submittedName>
        <fullName evidence="1">Uncharacterized protein</fullName>
    </submittedName>
</protein>